<dbReference type="InterPro" id="IPR016059">
    <property type="entry name" value="DNA_ligase_ATP-dep_CS"/>
</dbReference>
<keyword evidence="6 14" id="KW-0547">Nucleotide-binding</keyword>
<keyword evidence="7 14" id="KW-0227">DNA damage</keyword>
<keyword evidence="10 14" id="KW-0233">DNA recombination</keyword>
<dbReference type="PANTHER" id="PTHR45674:SF4">
    <property type="entry name" value="DNA LIGASE 1"/>
    <property type="match status" value="1"/>
</dbReference>
<evidence type="ECO:0000256" key="5">
    <source>
        <dbReference type="ARBA" id="ARBA00022723"/>
    </source>
</evidence>
<dbReference type="SUPFAM" id="SSF50249">
    <property type="entry name" value="Nucleic acid-binding proteins"/>
    <property type="match status" value="1"/>
</dbReference>
<proteinExistence type="inferred from homology"/>
<keyword evidence="4 14" id="KW-0235">DNA replication</keyword>
<protein>
    <recommendedName>
        <fullName evidence="14">Probable DNA ligase</fullName>
        <ecNumber evidence="14">6.5.1.1</ecNumber>
    </recommendedName>
    <alternativeName>
        <fullName evidence="14">Polydeoxyribonucleotide synthase [ATP]</fullName>
    </alternativeName>
</protein>
<dbReference type="GO" id="GO:0003910">
    <property type="term" value="F:DNA ligase (ATP) activity"/>
    <property type="evidence" value="ECO:0007669"/>
    <property type="project" value="UniProtKB-UniRule"/>
</dbReference>
<feature type="binding site" evidence="14">
    <location>
        <position position="450"/>
    </location>
    <ligand>
        <name>ATP</name>
        <dbReference type="ChEBI" id="CHEBI:30616"/>
    </ligand>
</feature>
<dbReference type="GO" id="GO:0046872">
    <property type="term" value="F:metal ion binding"/>
    <property type="evidence" value="ECO:0007669"/>
    <property type="project" value="UniProtKB-KW"/>
</dbReference>
<evidence type="ECO:0000256" key="7">
    <source>
        <dbReference type="ARBA" id="ARBA00022763"/>
    </source>
</evidence>
<dbReference type="GO" id="GO:0071897">
    <property type="term" value="P:DNA biosynthetic process"/>
    <property type="evidence" value="ECO:0007669"/>
    <property type="project" value="InterPro"/>
</dbReference>
<dbReference type="GO" id="GO:0006310">
    <property type="term" value="P:DNA recombination"/>
    <property type="evidence" value="ECO:0007669"/>
    <property type="project" value="UniProtKB-UniRule"/>
</dbReference>
<feature type="binding site" evidence="14">
    <location>
        <position position="369"/>
    </location>
    <ligand>
        <name>ATP</name>
        <dbReference type="ChEBI" id="CHEBI:30616"/>
    </ligand>
</feature>
<comment type="caution">
    <text evidence="17">The sequence shown here is derived from an EMBL/GenBank/DDBJ whole genome shotgun (WGS) entry which is preliminary data.</text>
</comment>
<feature type="binding site" evidence="14">
    <location>
        <position position="299"/>
    </location>
    <ligand>
        <name>ATP</name>
        <dbReference type="ChEBI" id="CHEBI:30616"/>
    </ligand>
</feature>
<name>A0A1F5ZL72_9BACT</name>
<comment type="function">
    <text evidence="14">DNA ligase that seals nicks in double-stranded DNA during DNA replication, DNA recombination and DNA repair.</text>
</comment>
<dbReference type="GO" id="GO:0051301">
    <property type="term" value="P:cell division"/>
    <property type="evidence" value="ECO:0007669"/>
    <property type="project" value="UniProtKB-KW"/>
</dbReference>
<dbReference type="STRING" id="1798382.A3D77_00675"/>
<sequence>MTFHTLSTYFSKLEATTLRNEMTKILSELYKEADKDEIGKLCYLLQGRVVPLYEKIEFGVADKMVIRAIAQALNIKPETVLKTFKEEGDLGKAVEKLKVKSQKLKVSTKNLRISEVYEVLYKVATSTGNGSQEIKAQLLSQLIRDVDPLSARYIVRMPLGKMRLGFSDQTVLDAFSWMIAGDKSLKDEIERAYNVRPDLGFIASQIKKRGMEGIKHITPTVGTPILMARANRLSSSSEILEKIGECAVEYKYDGLRLQVHYSRKQKRHAELVSASSKNKKKTLKQVQGDWQMTIKMFSRNLEDITEMFPDIKEAIIKQITAEEVILEGEVVAYNPHTGVFVPFQETMQRKRKYDIAEKALEIPVKLFAFELLYANGKSFLGKMYTERKKKLKSIIQKGNTIVYAQEIIGKTSQDIEDMFDDSVAKHFEGIMAKKLDGLYEAGVRGWNWIKFKKAMSKKLSDTIDVLVMGYTMGEGKRTTFGVGQFLTGVYDEDQDKFVTTSKIGTGLTDEQFREFIKRVKKLEVKEKPKEYDVDKLLTPDVWLRPSLVVEVGSDEITRSAVHTAGRVLKPSKSGKAFDVATPGFALRFPRLENFRDDKKATDATSVKEIAEMFKKQFQKK</sequence>
<dbReference type="Pfam" id="PF04675">
    <property type="entry name" value="DNA_ligase_A_N"/>
    <property type="match status" value="1"/>
</dbReference>
<dbReference type="SUPFAM" id="SSF56091">
    <property type="entry name" value="DNA ligase/mRNA capping enzyme, catalytic domain"/>
    <property type="match status" value="1"/>
</dbReference>
<feature type="binding site" evidence="14">
    <location>
        <position position="444"/>
    </location>
    <ligand>
        <name>ATP</name>
        <dbReference type="ChEBI" id="CHEBI:30616"/>
    </ligand>
</feature>
<evidence type="ECO:0000256" key="4">
    <source>
        <dbReference type="ARBA" id="ARBA00022705"/>
    </source>
</evidence>
<evidence type="ECO:0000256" key="13">
    <source>
        <dbReference type="ARBA" id="ARBA00034003"/>
    </source>
</evidence>
<keyword evidence="11 14" id="KW-0234">DNA repair</keyword>
<dbReference type="EMBL" id="MFJL01000039">
    <property type="protein sequence ID" value="OGG13220.1"/>
    <property type="molecule type" value="Genomic_DNA"/>
</dbReference>
<keyword evidence="3 14" id="KW-0132">Cell division</keyword>
<dbReference type="InterPro" id="IPR000977">
    <property type="entry name" value="DNA_ligase_ATP-dep"/>
</dbReference>
<dbReference type="AlphaFoldDB" id="A0A1F5ZL72"/>
<dbReference type="EC" id="6.5.1.1" evidence="14"/>
<dbReference type="InterPro" id="IPR012310">
    <property type="entry name" value="DNA_ligase_ATP-dep_cent"/>
</dbReference>
<dbReference type="InterPro" id="IPR036599">
    <property type="entry name" value="DNA_ligase_N_sf"/>
</dbReference>
<dbReference type="InterPro" id="IPR012309">
    <property type="entry name" value="DNA_ligase_ATP-dep_C"/>
</dbReference>
<dbReference type="InterPro" id="IPR022865">
    <property type="entry name" value="DNA_ligae_ATP-dep_bac/arc"/>
</dbReference>
<evidence type="ECO:0000313" key="17">
    <source>
        <dbReference type="EMBL" id="OGG13220.1"/>
    </source>
</evidence>
<feature type="binding site" evidence="14">
    <location>
        <position position="329"/>
    </location>
    <ligand>
        <name>ATP</name>
        <dbReference type="ChEBI" id="CHEBI:30616"/>
    </ligand>
</feature>
<dbReference type="Pfam" id="PF01068">
    <property type="entry name" value="DNA_ligase_A_M"/>
    <property type="match status" value="1"/>
</dbReference>
<reference evidence="17 18" key="1">
    <citation type="journal article" date="2016" name="Nat. Commun.">
        <title>Thousands of microbial genomes shed light on interconnected biogeochemical processes in an aquifer system.</title>
        <authorList>
            <person name="Anantharaman K."/>
            <person name="Brown C.T."/>
            <person name="Hug L.A."/>
            <person name="Sharon I."/>
            <person name="Castelle C.J."/>
            <person name="Probst A.J."/>
            <person name="Thomas B.C."/>
            <person name="Singh A."/>
            <person name="Wilkins M.J."/>
            <person name="Karaoz U."/>
            <person name="Brodie E.L."/>
            <person name="Williams K.H."/>
            <person name="Hubbard S.S."/>
            <person name="Banfield J.F."/>
        </authorList>
    </citation>
    <scope>NUCLEOTIDE SEQUENCE [LARGE SCALE GENOMIC DNA]</scope>
</reference>
<dbReference type="CDD" id="cd07901">
    <property type="entry name" value="Adenylation_DNA_ligase_Arch_LigB"/>
    <property type="match status" value="1"/>
</dbReference>
<feature type="domain" description="ATP-dependent DNA ligase family profile" evidence="16">
    <location>
        <begin position="357"/>
        <end position="491"/>
    </location>
</feature>
<evidence type="ECO:0000256" key="2">
    <source>
        <dbReference type="ARBA" id="ARBA00022598"/>
    </source>
</evidence>
<comment type="cofactor">
    <cofactor evidence="14">
        <name>Mg(2+)</name>
        <dbReference type="ChEBI" id="CHEBI:18420"/>
    </cofactor>
</comment>
<evidence type="ECO:0000256" key="9">
    <source>
        <dbReference type="ARBA" id="ARBA00022842"/>
    </source>
</evidence>
<dbReference type="InterPro" id="IPR050191">
    <property type="entry name" value="ATP-dep_DNA_ligase"/>
</dbReference>
<dbReference type="Pfam" id="PF04679">
    <property type="entry name" value="DNA_ligase_A_C"/>
    <property type="match status" value="1"/>
</dbReference>
<evidence type="ECO:0000313" key="18">
    <source>
        <dbReference type="Proteomes" id="UP000176923"/>
    </source>
</evidence>
<evidence type="ECO:0000256" key="3">
    <source>
        <dbReference type="ARBA" id="ARBA00022618"/>
    </source>
</evidence>
<comment type="similarity">
    <text evidence="1 14 15">Belongs to the ATP-dependent DNA ligase family.</text>
</comment>
<dbReference type="NCBIfam" id="TIGR00574">
    <property type="entry name" value="dnl1"/>
    <property type="match status" value="1"/>
</dbReference>
<keyword evidence="2 14" id="KW-0436">Ligase</keyword>
<dbReference type="PANTHER" id="PTHR45674">
    <property type="entry name" value="DNA LIGASE 1/3 FAMILY MEMBER"/>
    <property type="match status" value="1"/>
</dbReference>
<dbReference type="Gene3D" id="2.40.50.140">
    <property type="entry name" value="Nucleic acid-binding proteins"/>
    <property type="match status" value="1"/>
</dbReference>
<dbReference type="HAMAP" id="MF_00407">
    <property type="entry name" value="DNA_ligase"/>
    <property type="match status" value="1"/>
</dbReference>
<feature type="active site" description="N6-AMP-lysine intermediate" evidence="14">
    <location>
        <position position="251"/>
    </location>
</feature>
<dbReference type="InterPro" id="IPR012308">
    <property type="entry name" value="DNA_ligase_ATP-dep_N"/>
</dbReference>
<evidence type="ECO:0000256" key="10">
    <source>
        <dbReference type="ARBA" id="ARBA00023172"/>
    </source>
</evidence>
<keyword evidence="5 14" id="KW-0479">Metal-binding</keyword>
<organism evidence="17 18">
    <name type="scientific">Candidatus Gottesmanbacteria bacterium RIFCSPHIGHO2_02_FULL_39_11</name>
    <dbReference type="NCBI Taxonomy" id="1798382"/>
    <lineage>
        <taxon>Bacteria</taxon>
        <taxon>Candidatus Gottesmaniibacteriota</taxon>
    </lineage>
</organism>
<dbReference type="Gene3D" id="1.10.3260.10">
    <property type="entry name" value="DNA ligase, ATP-dependent, N-terminal domain"/>
    <property type="match status" value="1"/>
</dbReference>
<comment type="catalytic activity">
    <reaction evidence="13 14">
        <text>ATP + (deoxyribonucleotide)n-3'-hydroxyl + 5'-phospho-(deoxyribonucleotide)m = (deoxyribonucleotide)n+m + AMP + diphosphate.</text>
        <dbReference type="EC" id="6.5.1.1"/>
    </reaction>
</comment>
<dbReference type="Gene3D" id="3.30.470.30">
    <property type="entry name" value="DNA ligase/mRNA capping enzyme"/>
    <property type="match status" value="1"/>
</dbReference>
<keyword evidence="8 14" id="KW-0067">ATP-binding</keyword>
<evidence type="ECO:0000256" key="8">
    <source>
        <dbReference type="ARBA" id="ARBA00022840"/>
    </source>
</evidence>
<dbReference type="FunFam" id="1.10.3260.10:FF:000007">
    <property type="entry name" value="DNA ligase"/>
    <property type="match status" value="1"/>
</dbReference>
<dbReference type="GO" id="GO:0006281">
    <property type="term" value="P:DNA repair"/>
    <property type="evidence" value="ECO:0007669"/>
    <property type="project" value="UniProtKB-UniRule"/>
</dbReference>
<evidence type="ECO:0000256" key="12">
    <source>
        <dbReference type="ARBA" id="ARBA00023306"/>
    </source>
</evidence>
<evidence type="ECO:0000256" key="1">
    <source>
        <dbReference type="ARBA" id="ARBA00007572"/>
    </source>
</evidence>
<dbReference type="PROSITE" id="PS00333">
    <property type="entry name" value="DNA_LIGASE_A2"/>
    <property type="match status" value="1"/>
</dbReference>
<keyword evidence="9 14" id="KW-0460">Magnesium</keyword>
<evidence type="ECO:0000256" key="14">
    <source>
        <dbReference type="HAMAP-Rule" id="MF_00407"/>
    </source>
</evidence>
<dbReference type="InterPro" id="IPR012340">
    <property type="entry name" value="NA-bd_OB-fold"/>
</dbReference>
<feature type="binding site" evidence="14">
    <location>
        <position position="249"/>
    </location>
    <ligand>
        <name>ATP</name>
        <dbReference type="ChEBI" id="CHEBI:30616"/>
    </ligand>
</feature>
<dbReference type="GO" id="GO:0003677">
    <property type="term" value="F:DNA binding"/>
    <property type="evidence" value="ECO:0007669"/>
    <property type="project" value="InterPro"/>
</dbReference>
<keyword evidence="12 14" id="KW-0131">Cell cycle</keyword>
<feature type="binding site" evidence="14">
    <location>
        <position position="256"/>
    </location>
    <ligand>
        <name>ATP</name>
        <dbReference type="ChEBI" id="CHEBI:30616"/>
    </ligand>
</feature>
<evidence type="ECO:0000256" key="15">
    <source>
        <dbReference type="RuleBase" id="RU004196"/>
    </source>
</evidence>
<dbReference type="Proteomes" id="UP000176923">
    <property type="component" value="Unassembled WGS sequence"/>
</dbReference>
<evidence type="ECO:0000256" key="6">
    <source>
        <dbReference type="ARBA" id="ARBA00022741"/>
    </source>
</evidence>
<gene>
    <name evidence="14" type="primary">lig</name>
    <name evidence="17" type="ORF">A3D77_00675</name>
</gene>
<dbReference type="PROSITE" id="PS50160">
    <property type="entry name" value="DNA_LIGASE_A3"/>
    <property type="match status" value="1"/>
</dbReference>
<accession>A0A1F5ZL72</accession>
<dbReference type="SUPFAM" id="SSF117018">
    <property type="entry name" value="ATP-dependent DNA ligase DNA-binding domain"/>
    <property type="match status" value="1"/>
</dbReference>
<evidence type="ECO:0000259" key="16">
    <source>
        <dbReference type="PROSITE" id="PS50160"/>
    </source>
</evidence>
<evidence type="ECO:0000256" key="11">
    <source>
        <dbReference type="ARBA" id="ARBA00023204"/>
    </source>
</evidence>
<dbReference type="GO" id="GO:0005524">
    <property type="term" value="F:ATP binding"/>
    <property type="evidence" value="ECO:0007669"/>
    <property type="project" value="UniProtKB-UniRule"/>
</dbReference>
<dbReference type="GO" id="GO:0006273">
    <property type="term" value="P:lagging strand elongation"/>
    <property type="evidence" value="ECO:0007669"/>
    <property type="project" value="TreeGrafter"/>
</dbReference>